<gene>
    <name evidence="2" type="ORF">L1F31_14870</name>
</gene>
<evidence type="ECO:0008006" key="4">
    <source>
        <dbReference type="Google" id="ProtNLM"/>
    </source>
</evidence>
<name>A0ABY5SQJ9_9MICO</name>
<organism evidence="2 3">
    <name type="scientific">Brevibacterium spongiae</name>
    <dbReference type="NCBI Taxonomy" id="2909672"/>
    <lineage>
        <taxon>Bacteria</taxon>
        <taxon>Bacillati</taxon>
        <taxon>Actinomycetota</taxon>
        <taxon>Actinomycetes</taxon>
        <taxon>Micrococcales</taxon>
        <taxon>Brevibacteriaceae</taxon>
        <taxon>Brevibacterium</taxon>
    </lineage>
</organism>
<dbReference type="PANTHER" id="PTHR36974">
    <property type="entry name" value="MEMBRANE PROTEIN-RELATED"/>
    <property type="match status" value="1"/>
</dbReference>
<keyword evidence="1" id="KW-0472">Membrane</keyword>
<proteinExistence type="predicted"/>
<dbReference type="Proteomes" id="UP001064879">
    <property type="component" value="Chromosome"/>
</dbReference>
<feature type="transmembrane region" description="Helical" evidence="1">
    <location>
        <begin position="66"/>
        <end position="89"/>
    </location>
</feature>
<reference evidence="2" key="1">
    <citation type="submission" date="2022-03" db="EMBL/GenBank/DDBJ databases">
        <title>Brevibacterium spongiae sp. nov., isolated from marine sponge.</title>
        <authorList>
            <person name="Li Z."/>
            <person name="Zhang M."/>
        </authorList>
    </citation>
    <scope>NUCLEOTIDE SEQUENCE</scope>
    <source>
        <strain evidence="2">WHS-Z9</strain>
    </source>
</reference>
<dbReference type="EMBL" id="CP093443">
    <property type="protein sequence ID" value="UVI35386.1"/>
    <property type="molecule type" value="Genomic_DNA"/>
</dbReference>
<feature type="transmembrane region" description="Helical" evidence="1">
    <location>
        <begin position="34"/>
        <end position="54"/>
    </location>
</feature>
<protein>
    <recommendedName>
        <fullName evidence="4">DoxX family membrane protein</fullName>
    </recommendedName>
</protein>
<evidence type="ECO:0000313" key="2">
    <source>
        <dbReference type="EMBL" id="UVI35386.1"/>
    </source>
</evidence>
<keyword evidence="1" id="KW-1133">Transmembrane helix</keyword>
<dbReference type="PANTHER" id="PTHR36974:SF1">
    <property type="entry name" value="DOXX FAMILY MEMBRANE PROTEIN"/>
    <property type="match status" value="1"/>
</dbReference>
<evidence type="ECO:0000313" key="3">
    <source>
        <dbReference type="Proteomes" id="UP001064879"/>
    </source>
</evidence>
<keyword evidence="3" id="KW-1185">Reference proteome</keyword>
<dbReference type="RefSeq" id="WP_265418016.1">
    <property type="nucleotide sequence ID" value="NZ_CP093443.1"/>
</dbReference>
<feature type="transmembrane region" description="Helical" evidence="1">
    <location>
        <begin position="128"/>
        <end position="147"/>
    </location>
</feature>
<keyword evidence="1" id="KW-0812">Transmembrane</keyword>
<sequence>MAPLLFLLTTTLAVYVFGRAHPWAARHGLGTWPTAFRFGLAVMFTVTGISHFVGMREELIAMVPPWAPGAAALVTLTGVFELLGAVGLLVKPTRLWAALGLGLMLIVMFPANIHLALTGDDLPWEDELLPRTALQIVFLAAVLIVLVPELRARGRRIADKPAEAYL</sequence>
<accession>A0ABY5SQJ9</accession>
<evidence type="ECO:0000256" key="1">
    <source>
        <dbReference type="SAM" id="Phobius"/>
    </source>
</evidence>
<feature type="transmembrane region" description="Helical" evidence="1">
    <location>
        <begin position="95"/>
        <end position="116"/>
    </location>
</feature>